<gene>
    <name evidence="2" type="ORF">CAXC1_70046</name>
</gene>
<feature type="transmembrane region" description="Helical" evidence="1">
    <location>
        <begin position="12"/>
        <end position="32"/>
    </location>
</feature>
<keyword evidence="1" id="KW-0812">Transmembrane</keyword>
<reference evidence="2 3" key="1">
    <citation type="submission" date="2024-01" db="EMBL/GenBank/DDBJ databases">
        <authorList>
            <person name="Kunselman E."/>
        </authorList>
    </citation>
    <scope>NUCLEOTIDE SEQUENCE [LARGE SCALE GENOMIC DNA]</scope>
    <source>
        <strain evidence="2">2 abalone samples</strain>
    </source>
</reference>
<proteinExistence type="predicted"/>
<name>A0ABM9N9D1_9RICK</name>
<accession>A0ABM9N9D1</accession>
<evidence type="ECO:0000313" key="3">
    <source>
        <dbReference type="Proteomes" id="UP001314181"/>
    </source>
</evidence>
<protein>
    <recommendedName>
        <fullName evidence="4">Type II secretion system protein G</fullName>
    </recommendedName>
</protein>
<evidence type="ECO:0000256" key="1">
    <source>
        <dbReference type="SAM" id="Phobius"/>
    </source>
</evidence>
<sequence>MLTHRQTNIFDAVIFTLIVTGIVMSFFISGYWHNAALSRMIVKDIHILEQAIHLFHESYNYFPGDMPDATKYWDVSKFNKHCIYWDVVSGTENQFTKGINGNGNNMMKWSNFGGSTEGMIIKSDNTDSFYEITAAPCHLKLAGVLNHTKIEPVVLNGYNIGDNHRISGIKIAKDNFLATHHNRDGQYEIILSRMHSWVSAVDNSKKYRYSLNNTSMNAKQLYMIDNKIDDGKPGTGKLQCVTKITNAKNCIINYNDSTCNGLSSCCSDYEIIDGEYHCNTDSSYMISEKSRNVGYVHYTSPLLQKPYKDPYDFLHKE</sequence>
<organism evidence="2 3">
    <name type="scientific">Candidatus Xenohaliotis californiensis</name>
    <dbReference type="NCBI Taxonomy" id="84677"/>
    <lineage>
        <taxon>Bacteria</taxon>
        <taxon>Pseudomonadati</taxon>
        <taxon>Pseudomonadota</taxon>
        <taxon>Alphaproteobacteria</taxon>
        <taxon>Rickettsiales</taxon>
        <taxon>Anaplasmataceae</taxon>
        <taxon>Candidatus Xenohaliotis</taxon>
    </lineage>
</organism>
<keyword evidence="3" id="KW-1185">Reference proteome</keyword>
<dbReference type="EMBL" id="CAWVOK010000033">
    <property type="protein sequence ID" value="CAK8163522.1"/>
    <property type="molecule type" value="Genomic_DNA"/>
</dbReference>
<keyword evidence="1" id="KW-0472">Membrane</keyword>
<evidence type="ECO:0000313" key="2">
    <source>
        <dbReference type="EMBL" id="CAK8163522.1"/>
    </source>
</evidence>
<dbReference type="RefSeq" id="WP_338364806.1">
    <property type="nucleotide sequence ID" value="NZ_CAWVOK010000033.1"/>
</dbReference>
<comment type="caution">
    <text evidence="2">The sequence shown here is derived from an EMBL/GenBank/DDBJ whole genome shotgun (WGS) entry which is preliminary data.</text>
</comment>
<dbReference type="Proteomes" id="UP001314181">
    <property type="component" value="Unassembled WGS sequence"/>
</dbReference>
<evidence type="ECO:0008006" key="4">
    <source>
        <dbReference type="Google" id="ProtNLM"/>
    </source>
</evidence>
<keyword evidence="1" id="KW-1133">Transmembrane helix</keyword>